<dbReference type="InterPro" id="IPR009057">
    <property type="entry name" value="Homeodomain-like_sf"/>
</dbReference>
<dbReference type="InterPro" id="IPR014875">
    <property type="entry name" value="Mor_transcription_activator"/>
</dbReference>
<reference evidence="2 3" key="1">
    <citation type="submission" date="2019-03" db="EMBL/GenBank/DDBJ databases">
        <title>Comparative insights into the high quality Complete genome sequence of highly metal resistant Cupriavidus metallidurans strain BS1 isolated from a gold-copper mine.</title>
        <authorList>
            <person name="Mazhar H.S."/>
            <person name="Rensing C."/>
        </authorList>
    </citation>
    <scope>NUCLEOTIDE SEQUENCE [LARGE SCALE GENOMIC DNA]</scope>
    <source>
        <strain evidence="2 3">BS1</strain>
    </source>
</reference>
<evidence type="ECO:0000259" key="1">
    <source>
        <dbReference type="Pfam" id="PF08765"/>
    </source>
</evidence>
<dbReference type="Proteomes" id="UP000253772">
    <property type="component" value="Chromosome c1"/>
</dbReference>
<dbReference type="Pfam" id="PF08765">
    <property type="entry name" value="Mor"/>
    <property type="match status" value="1"/>
</dbReference>
<proteinExistence type="predicted"/>
<dbReference type="InterPro" id="IPR052411">
    <property type="entry name" value="c-mor_Regulatory_Protein"/>
</dbReference>
<dbReference type="GO" id="GO:0003677">
    <property type="term" value="F:DNA binding"/>
    <property type="evidence" value="ECO:0007669"/>
    <property type="project" value="UniProtKB-KW"/>
</dbReference>
<name>A0A482IUV8_9BURK</name>
<dbReference type="OrthoDB" id="8906055at2"/>
<organism evidence="2 3">
    <name type="scientific">Cupriavidus metallidurans</name>
    <dbReference type="NCBI Taxonomy" id="119219"/>
    <lineage>
        <taxon>Bacteria</taxon>
        <taxon>Pseudomonadati</taxon>
        <taxon>Pseudomonadota</taxon>
        <taxon>Betaproteobacteria</taxon>
        <taxon>Burkholderiales</taxon>
        <taxon>Burkholderiaceae</taxon>
        <taxon>Cupriavidus</taxon>
    </lineage>
</organism>
<dbReference type="Gene3D" id="1.10.10.60">
    <property type="entry name" value="Homeodomain-like"/>
    <property type="match status" value="1"/>
</dbReference>
<sequence>MSLARHELLSDISAHTSQVLREHGIDSDVAEQAGDAVANQLAENWGGQQFTFPRDYFFRIAKRDLKIYEEFRGNNYAELARKHHMTARGLYKLIARVQKRLVAERQGDLFGGEIG</sequence>
<evidence type="ECO:0000313" key="2">
    <source>
        <dbReference type="EMBL" id="QBP11662.1"/>
    </source>
</evidence>
<protein>
    <submittedName>
        <fullName evidence="2">DNA-binding protein</fullName>
    </submittedName>
</protein>
<dbReference type="PANTHER" id="PTHR37812:SF1">
    <property type="entry name" value="MU-LIKE PROPHAGE FLUMU PROTEIN C"/>
    <property type="match status" value="1"/>
</dbReference>
<accession>A0A482IUV8</accession>
<dbReference type="PANTHER" id="PTHR37812">
    <property type="entry name" value="MU-LIKE PROPHAGE FLUMU PROTEIN C"/>
    <property type="match status" value="1"/>
</dbReference>
<feature type="domain" description="Mor transcription activator" evidence="1">
    <location>
        <begin position="5"/>
        <end position="109"/>
    </location>
</feature>
<gene>
    <name evidence="2" type="ORF">DDF84_008600</name>
</gene>
<dbReference type="EMBL" id="CP037900">
    <property type="protein sequence ID" value="QBP11662.1"/>
    <property type="molecule type" value="Genomic_DNA"/>
</dbReference>
<evidence type="ECO:0000313" key="3">
    <source>
        <dbReference type="Proteomes" id="UP000253772"/>
    </source>
</evidence>
<keyword evidence="2" id="KW-0238">DNA-binding</keyword>
<dbReference type="AlphaFoldDB" id="A0A482IUV8"/>
<dbReference type="SUPFAM" id="SSF46689">
    <property type="entry name" value="Homeodomain-like"/>
    <property type="match status" value="1"/>
</dbReference>